<feature type="non-terminal residue" evidence="1">
    <location>
        <position position="1"/>
    </location>
</feature>
<protein>
    <submittedName>
        <fullName evidence="1">Neuropeptide-4</fullName>
    </submittedName>
</protein>
<gene>
    <name evidence="1" type="primary">DjNp4</name>
</gene>
<keyword evidence="1" id="KW-0527">Neuropeptide</keyword>
<sequence length="36" mass="4269">TKALSMSVDNMRQYDNTIDEYNDKLPIFKRLNYLTG</sequence>
<evidence type="ECO:0000313" key="1">
    <source>
        <dbReference type="EMBL" id="BAV14848.1"/>
    </source>
</evidence>
<dbReference type="AlphaFoldDB" id="A0A193PE76"/>
<dbReference type="EMBL" id="LC085451">
    <property type="protein sequence ID" value="BAV14848.1"/>
    <property type="molecule type" value="mRNA"/>
</dbReference>
<organism evidence="1">
    <name type="scientific">Dugesia japonica</name>
    <name type="common">Planarian</name>
    <dbReference type="NCBI Taxonomy" id="6161"/>
    <lineage>
        <taxon>Eukaryota</taxon>
        <taxon>Metazoa</taxon>
        <taxon>Spiralia</taxon>
        <taxon>Lophotrochozoa</taxon>
        <taxon>Platyhelminthes</taxon>
        <taxon>Rhabditophora</taxon>
        <taxon>Seriata</taxon>
        <taxon>Tricladida</taxon>
        <taxon>Continenticola</taxon>
        <taxon>Geoplanoidea</taxon>
        <taxon>Dugesiidae</taxon>
        <taxon>Dugesia</taxon>
    </lineage>
</organism>
<accession>A0A193PE76</accession>
<dbReference type="GO" id="GO:0007218">
    <property type="term" value="P:neuropeptide signaling pathway"/>
    <property type="evidence" value="ECO:0007669"/>
    <property type="project" value="UniProtKB-KW"/>
</dbReference>
<feature type="non-terminal residue" evidence="1">
    <location>
        <position position="36"/>
    </location>
</feature>
<reference evidence="1" key="1">
    <citation type="journal article" date="2016" name="Zool. Sci.">
        <title>Multiple Neuropeptide-Coding Genes Involved in Planarian Pharynx Extension.</title>
        <authorList>
            <person name="Shimoyama S."/>
            <person name="Inoue T."/>
            <person name="Kashima M."/>
            <person name="Agata K."/>
        </authorList>
    </citation>
    <scope>NUCLEOTIDE SEQUENCE</scope>
    <source>
        <strain evidence="1">SSP</strain>
    </source>
</reference>
<proteinExistence type="evidence at transcript level"/>
<name>A0A193PE76_DUGJA</name>